<evidence type="ECO:0000313" key="3">
    <source>
        <dbReference type="Proteomes" id="UP000245992"/>
    </source>
</evidence>
<evidence type="ECO:0000313" key="2">
    <source>
        <dbReference type="EMBL" id="PVE13362.1"/>
    </source>
</evidence>
<sequence>MSPSAALPGASSMMDEVGGAALQERDRHDRD</sequence>
<accession>A0A2T7TE07</accession>
<dbReference type="AlphaFoldDB" id="A0A2T7TE07"/>
<reference evidence="2 3" key="1">
    <citation type="submission" date="2013-12" db="EMBL/GenBank/DDBJ databases">
        <title>Annotated genome of Streptomyces scopuliridis.</title>
        <authorList>
            <person name="Olson J.B."/>
        </authorList>
    </citation>
    <scope>NUCLEOTIDE SEQUENCE [LARGE SCALE GENOMIC DNA]</scope>
    <source>
        <strain evidence="2 3">RB72</strain>
    </source>
</reference>
<gene>
    <name evidence="2" type="ORF">Y717_19150</name>
</gene>
<keyword evidence="3" id="KW-1185">Reference proteome</keyword>
<feature type="region of interest" description="Disordered" evidence="1">
    <location>
        <begin position="1"/>
        <end position="31"/>
    </location>
</feature>
<dbReference type="Proteomes" id="UP000245992">
    <property type="component" value="Unassembled WGS sequence"/>
</dbReference>
<proteinExistence type="predicted"/>
<comment type="caution">
    <text evidence="2">The sequence shown here is derived from an EMBL/GenBank/DDBJ whole genome shotgun (WGS) entry which is preliminary data.</text>
</comment>
<dbReference type="EMBL" id="AZSP01000031">
    <property type="protein sequence ID" value="PVE13362.1"/>
    <property type="molecule type" value="Genomic_DNA"/>
</dbReference>
<protein>
    <submittedName>
        <fullName evidence="2">Uncharacterized protein</fullName>
    </submittedName>
</protein>
<organism evidence="2 3">
    <name type="scientific">Streptomyces scopuliridis RB72</name>
    <dbReference type="NCBI Taxonomy" id="1440053"/>
    <lineage>
        <taxon>Bacteria</taxon>
        <taxon>Bacillati</taxon>
        <taxon>Actinomycetota</taxon>
        <taxon>Actinomycetes</taxon>
        <taxon>Kitasatosporales</taxon>
        <taxon>Streptomycetaceae</taxon>
        <taxon>Streptomyces</taxon>
    </lineage>
</organism>
<name>A0A2T7TE07_9ACTN</name>
<evidence type="ECO:0000256" key="1">
    <source>
        <dbReference type="SAM" id="MobiDB-lite"/>
    </source>
</evidence>